<feature type="domain" description="HTH deoR-type" evidence="10">
    <location>
        <begin position="10"/>
        <end position="43"/>
    </location>
</feature>
<dbReference type="Gene3D" id="3.10.129.10">
    <property type="entry name" value="Hotdog Thioesterase"/>
    <property type="match status" value="1"/>
</dbReference>
<keyword evidence="5" id="KW-0443">Lipid metabolism</keyword>
<dbReference type="STRING" id="1464122.SAMN05421737_10857"/>
<dbReference type="GO" id="GO:0006633">
    <property type="term" value="P:fatty acid biosynthetic process"/>
    <property type="evidence" value="ECO:0007669"/>
    <property type="project" value="UniProtKB-KW"/>
</dbReference>
<keyword evidence="12" id="KW-1185">Reference proteome</keyword>
<dbReference type="GO" id="GO:0045717">
    <property type="term" value="P:negative regulation of fatty acid biosynthetic process"/>
    <property type="evidence" value="ECO:0007669"/>
    <property type="project" value="InterPro"/>
</dbReference>
<evidence type="ECO:0000256" key="2">
    <source>
        <dbReference type="ARBA" id="ARBA00022516"/>
    </source>
</evidence>
<dbReference type="PIRSF" id="PIRSF037733">
    <property type="entry name" value="Transcription_factor_FapR"/>
    <property type="match status" value="1"/>
</dbReference>
<evidence type="ECO:0000259" key="10">
    <source>
        <dbReference type="Pfam" id="PF08220"/>
    </source>
</evidence>
<accession>A0A1G6L9U9</accession>
<evidence type="ECO:0000256" key="5">
    <source>
        <dbReference type="ARBA" id="ARBA00023098"/>
    </source>
</evidence>
<dbReference type="InterPro" id="IPR001034">
    <property type="entry name" value="DeoR_HTH"/>
</dbReference>
<dbReference type="GO" id="GO:0003677">
    <property type="term" value="F:DNA binding"/>
    <property type="evidence" value="ECO:0007669"/>
    <property type="project" value="UniProtKB-KW"/>
</dbReference>
<evidence type="ECO:0000313" key="12">
    <source>
        <dbReference type="Proteomes" id="UP000242662"/>
    </source>
</evidence>
<dbReference type="NCBIfam" id="NF003359">
    <property type="entry name" value="PRK04424.1"/>
    <property type="match status" value="1"/>
</dbReference>
<organism evidence="11 12">
    <name type="scientific">Shouchella lonarensis</name>
    <dbReference type="NCBI Taxonomy" id="1464122"/>
    <lineage>
        <taxon>Bacteria</taxon>
        <taxon>Bacillati</taxon>
        <taxon>Bacillota</taxon>
        <taxon>Bacilli</taxon>
        <taxon>Bacillales</taxon>
        <taxon>Bacillaceae</taxon>
        <taxon>Shouchella</taxon>
    </lineage>
</organism>
<dbReference type="CDD" id="cd03440">
    <property type="entry name" value="hot_dog"/>
    <property type="match status" value="1"/>
</dbReference>
<keyword evidence="8" id="KW-0804">Transcription</keyword>
<reference evidence="12" key="1">
    <citation type="submission" date="2016-09" db="EMBL/GenBank/DDBJ databases">
        <authorList>
            <person name="Varghese N."/>
            <person name="Submissions S."/>
        </authorList>
    </citation>
    <scope>NUCLEOTIDE SEQUENCE [LARGE SCALE GENOMIC DNA]</scope>
    <source>
        <strain evidence="12">25nlg</strain>
    </source>
</reference>
<dbReference type="Pfam" id="PF08220">
    <property type="entry name" value="HTH_DeoR"/>
    <property type="match status" value="1"/>
</dbReference>
<evidence type="ECO:0000256" key="1">
    <source>
        <dbReference type="ARBA" id="ARBA00022491"/>
    </source>
</evidence>
<keyword evidence="6" id="KW-0238">DNA-binding</keyword>
<gene>
    <name evidence="11" type="ORF">SAMN05421737_10857</name>
</gene>
<evidence type="ECO:0000256" key="3">
    <source>
        <dbReference type="ARBA" id="ARBA00022832"/>
    </source>
</evidence>
<evidence type="ECO:0000313" key="11">
    <source>
        <dbReference type="EMBL" id="SDC40099.1"/>
    </source>
</evidence>
<evidence type="ECO:0000256" key="8">
    <source>
        <dbReference type="ARBA" id="ARBA00023163"/>
    </source>
</evidence>
<evidence type="ECO:0000256" key="9">
    <source>
        <dbReference type="SAM" id="Coils"/>
    </source>
</evidence>
<dbReference type="GO" id="GO:0003700">
    <property type="term" value="F:DNA-binding transcription factor activity"/>
    <property type="evidence" value="ECO:0007669"/>
    <property type="project" value="InterPro"/>
</dbReference>
<dbReference type="GO" id="GO:0045892">
    <property type="term" value="P:negative regulation of DNA-templated transcription"/>
    <property type="evidence" value="ECO:0007669"/>
    <property type="project" value="InterPro"/>
</dbReference>
<dbReference type="InterPro" id="IPR036388">
    <property type="entry name" value="WH-like_DNA-bd_sf"/>
</dbReference>
<evidence type="ECO:0000256" key="7">
    <source>
        <dbReference type="ARBA" id="ARBA00023160"/>
    </source>
</evidence>
<name>A0A1G6L9U9_9BACI</name>
<feature type="coiled-coil region" evidence="9">
    <location>
        <begin position="35"/>
        <end position="62"/>
    </location>
</feature>
<protein>
    <submittedName>
        <fullName evidence="11">Acyl-coenzyme A thioesterase PaaI, contains HGG motif</fullName>
    </submittedName>
</protein>
<evidence type="ECO:0000256" key="6">
    <source>
        <dbReference type="ARBA" id="ARBA00023125"/>
    </source>
</evidence>
<dbReference type="AlphaFoldDB" id="A0A1G6L9U9"/>
<dbReference type="Gene3D" id="1.10.10.10">
    <property type="entry name" value="Winged helix-like DNA-binding domain superfamily/Winged helix DNA-binding domain"/>
    <property type="match status" value="1"/>
</dbReference>
<evidence type="ECO:0000256" key="4">
    <source>
        <dbReference type="ARBA" id="ARBA00023015"/>
    </source>
</evidence>
<dbReference type="Proteomes" id="UP000242662">
    <property type="component" value="Unassembled WGS sequence"/>
</dbReference>
<dbReference type="EMBL" id="FMYM01000008">
    <property type="protein sequence ID" value="SDC40099.1"/>
    <property type="molecule type" value="Genomic_DNA"/>
</dbReference>
<keyword evidence="3" id="KW-0276">Fatty acid metabolism</keyword>
<proteinExistence type="predicted"/>
<keyword evidence="2" id="KW-0444">Lipid biosynthesis</keyword>
<keyword evidence="7" id="KW-0275">Fatty acid biosynthesis</keyword>
<keyword evidence="1" id="KW-0678">Repressor</keyword>
<dbReference type="SUPFAM" id="SSF54637">
    <property type="entry name" value="Thioesterase/thiol ester dehydrase-isomerase"/>
    <property type="match status" value="1"/>
</dbReference>
<sequence>MRMRQKKQLRQKKLVETLAQNPFMTDEELAAYFSVSIQTIRLDRLEQNIPELRERIKDEAIRKRDTVIALHPDEVFGEIVDLQLDEHAISIFDVGKEHVFARSGIARGHHLFAQANSLAVALMNEALALTAKAHIHFTTPVKEGSRVIAKAIACVDDQGRTLVTVTSRVQQEIVFKGEFFMYRGTVSSPEEEGGNDDETRD</sequence>
<dbReference type="InterPro" id="IPR029069">
    <property type="entry name" value="HotDog_dom_sf"/>
</dbReference>
<dbReference type="InterPro" id="IPR017275">
    <property type="entry name" value="Transcription_factor_FapR"/>
</dbReference>
<keyword evidence="4" id="KW-0805">Transcription regulation</keyword>
<keyword evidence="9" id="KW-0175">Coiled coil</keyword>